<gene>
    <name evidence="1" type="ORF">PGLA1383_LOCUS34360</name>
</gene>
<comment type="caution">
    <text evidence="1">The sequence shown here is derived from an EMBL/GenBank/DDBJ whole genome shotgun (WGS) entry which is preliminary data.</text>
</comment>
<evidence type="ECO:0000313" key="1">
    <source>
        <dbReference type="EMBL" id="CAE8616690.1"/>
    </source>
</evidence>
<name>A0A813FV72_POLGL</name>
<dbReference type="AlphaFoldDB" id="A0A813FV72"/>
<dbReference type="InterPro" id="IPR029063">
    <property type="entry name" value="SAM-dependent_MTases_sf"/>
</dbReference>
<dbReference type="EMBL" id="CAJNNV010025937">
    <property type="protein sequence ID" value="CAE8616690.1"/>
    <property type="molecule type" value="Genomic_DNA"/>
</dbReference>
<evidence type="ECO:0008006" key="3">
    <source>
        <dbReference type="Google" id="ProtNLM"/>
    </source>
</evidence>
<proteinExistence type="predicted"/>
<dbReference type="Proteomes" id="UP000654075">
    <property type="component" value="Unassembled WGS sequence"/>
</dbReference>
<organism evidence="1 2">
    <name type="scientific">Polarella glacialis</name>
    <name type="common">Dinoflagellate</name>
    <dbReference type="NCBI Taxonomy" id="89957"/>
    <lineage>
        <taxon>Eukaryota</taxon>
        <taxon>Sar</taxon>
        <taxon>Alveolata</taxon>
        <taxon>Dinophyceae</taxon>
        <taxon>Suessiales</taxon>
        <taxon>Suessiaceae</taxon>
        <taxon>Polarella</taxon>
    </lineage>
</organism>
<reference evidence="1" key="1">
    <citation type="submission" date="2021-02" db="EMBL/GenBank/DDBJ databases">
        <authorList>
            <person name="Dougan E. K."/>
            <person name="Rhodes N."/>
            <person name="Thang M."/>
            <person name="Chan C."/>
        </authorList>
    </citation>
    <scope>NUCLEOTIDE SEQUENCE</scope>
</reference>
<accession>A0A813FV72</accession>
<dbReference type="SUPFAM" id="SSF53335">
    <property type="entry name" value="S-adenosyl-L-methionine-dependent methyltransferases"/>
    <property type="match status" value="1"/>
</dbReference>
<sequence length="404" mass="45281">MTSVPIVPEARACPSLLIQPDWTGWSCQLGAGELNSTGVWNAISGLVPQVSHEAAFGHLSPWQGKFTQSHTQEVLVRDFLGFLCPRDLYCGHDSAHRSYGEAYAIRTRVCDSFLQLQDLHSDYYLSFRWPVVSEEYFEYAAVLSSVVEYLDAFEEEKLRGSTPRPFAFVELGAGYGHWSFAAHLALRRVAAHRQLLDLTRHRYLLVDAVDASMAAHELARLNEVETNGPEGFLNFHQGFVTSSGHFDLSASRAYAAWIVRSFSAAWGGSSASAAVEAVSLQAVLVMYDMPCVIDMLDVDIQGGEYHLFSTNETMSLLKQRVRRIHIGLHSQSAHRNLVLKARFRRWGWGVKWLWHSNLQDRMLRETPWGPVVFADGVLTVVNSRQLDGSQCPSGIQRATLAPWI</sequence>
<keyword evidence="2" id="KW-1185">Reference proteome</keyword>
<protein>
    <recommendedName>
        <fullName evidence="3">Methyltransferase FkbM domain-containing protein</fullName>
    </recommendedName>
</protein>
<evidence type="ECO:0000313" key="2">
    <source>
        <dbReference type="Proteomes" id="UP000654075"/>
    </source>
</evidence>